<dbReference type="SMART" id="SM00567">
    <property type="entry name" value="EZ_HEAT"/>
    <property type="match status" value="8"/>
</dbReference>
<accession>A0ABR8FR34</accession>
<dbReference type="Pfam" id="PF03130">
    <property type="entry name" value="HEAT_PBS"/>
    <property type="match status" value="1"/>
</dbReference>
<keyword evidence="2" id="KW-0042">Antenna complex</keyword>
<dbReference type="EMBL" id="JACJTB010000004">
    <property type="protein sequence ID" value="MBD2593895.1"/>
    <property type="molecule type" value="Genomic_DNA"/>
</dbReference>
<dbReference type="Pfam" id="PF13646">
    <property type="entry name" value="HEAT_2"/>
    <property type="match status" value="2"/>
</dbReference>
<keyword evidence="3" id="KW-0605">Phycobilisome</keyword>
<dbReference type="Gene3D" id="1.25.10.10">
    <property type="entry name" value="Leucine-rich Repeat Variant"/>
    <property type="match status" value="2"/>
</dbReference>
<dbReference type="InterPro" id="IPR018958">
    <property type="entry name" value="Knr4/Smi1-like_dom"/>
</dbReference>
<organism evidence="6 7">
    <name type="scientific">Nostoc spongiaeforme FACHB-130</name>
    <dbReference type="NCBI Taxonomy" id="1357510"/>
    <lineage>
        <taxon>Bacteria</taxon>
        <taxon>Bacillati</taxon>
        <taxon>Cyanobacteriota</taxon>
        <taxon>Cyanophyceae</taxon>
        <taxon>Nostocales</taxon>
        <taxon>Nostocaceae</taxon>
        <taxon>Nostoc</taxon>
    </lineage>
</organism>
<dbReference type="InterPro" id="IPR016024">
    <property type="entry name" value="ARM-type_fold"/>
</dbReference>
<comment type="caution">
    <text evidence="6">The sequence shown here is derived from an EMBL/GenBank/DDBJ whole genome shotgun (WGS) entry which is preliminary data.</text>
</comment>
<evidence type="ECO:0000313" key="6">
    <source>
        <dbReference type="EMBL" id="MBD2593895.1"/>
    </source>
</evidence>
<evidence type="ECO:0000256" key="3">
    <source>
        <dbReference type="ARBA" id="ARBA00022738"/>
    </source>
</evidence>
<sequence length="612" mass="67988">MSLLTDALDRIETWLVSHQPEFALSLAPGLTRQEIDAIVENFPYRLPEELYELYGWHNSCRGLSCGYVVPKFDNFFSLQEALKWYADFLSWGFDWNQHWLPILDFNGDYRYAVVVGEETAPLWFIDPEGCIEEIRWDSLTDLMLATAECYEIGAYYFDDEGYMEADEQKVAEIYRKYNYRGSVKSTTNESYNPEPQTVASEVNLSHPNALEELIQALQAAPLNPDAGILQAMAANTLDNLVNSGLANLVGAEPLVIGLQNILYDNAGHALAAKKLGELGDIRAVEPLLQALSHPSSKVRTNAIKSLVKLGDSRAVEPLIQCLQDSDFFVRADAAWALAEFGEPQAIEPLIEVLSYQNHSTACSAIASALGKFGDVRAIEPLIAVFRSNGSFLIDVSSFPHVKLAVVHALQLIDDSRTTDILVEFLRDREGLLQAINRDWLRSEQATKQVIETLLTRQYPDLIAILAQLLQDSESRIQVNTISAIAKIVNPQIVDLLILVLASEDNWLRQMSISFLGNRRETKAVEPLINILQNPNADLRLAAVQALEKIDDSRVVDALIAMLKDEDDHVRGAAALALGNLGNFRAVAALNLCLADENSVVRKIAQQALNKIS</sequence>
<feature type="domain" description="Knr4/Smi1-like" evidence="5">
    <location>
        <begin position="29"/>
        <end position="216"/>
    </location>
</feature>
<dbReference type="InterPro" id="IPR037883">
    <property type="entry name" value="Knr4/Smi1-like_sf"/>
</dbReference>
<evidence type="ECO:0000259" key="5">
    <source>
        <dbReference type="SMART" id="SM00860"/>
    </source>
</evidence>
<dbReference type="SMART" id="SM00860">
    <property type="entry name" value="SMI1_KNR4"/>
    <property type="match status" value="1"/>
</dbReference>
<dbReference type="RefSeq" id="WP_190966818.1">
    <property type="nucleotide sequence ID" value="NZ_JACJTB010000004.1"/>
</dbReference>
<dbReference type="Proteomes" id="UP000603457">
    <property type="component" value="Unassembled WGS sequence"/>
</dbReference>
<evidence type="ECO:0000256" key="1">
    <source>
        <dbReference type="ARBA" id="ARBA00009299"/>
    </source>
</evidence>
<dbReference type="InterPro" id="IPR004155">
    <property type="entry name" value="PBS_lyase_HEAT"/>
</dbReference>
<comment type="similarity">
    <text evidence="1">Belongs to the CpcE/RpcE/PecE family.</text>
</comment>
<proteinExistence type="inferred from homology"/>
<evidence type="ECO:0000256" key="4">
    <source>
        <dbReference type="ARBA" id="ARBA00023239"/>
    </source>
</evidence>
<protein>
    <submittedName>
        <fullName evidence="6">HEAT repeat domain-containing protein</fullName>
    </submittedName>
</protein>
<evidence type="ECO:0000313" key="7">
    <source>
        <dbReference type="Proteomes" id="UP000603457"/>
    </source>
</evidence>
<keyword evidence="4" id="KW-0456">Lyase</keyword>
<evidence type="ECO:0000256" key="2">
    <source>
        <dbReference type="ARBA" id="ARBA00022549"/>
    </source>
</evidence>
<dbReference type="SUPFAM" id="SSF160631">
    <property type="entry name" value="SMI1/KNR4-like"/>
    <property type="match status" value="1"/>
</dbReference>
<dbReference type="PANTHER" id="PTHR12697">
    <property type="entry name" value="PBS LYASE HEAT-LIKE PROTEIN"/>
    <property type="match status" value="1"/>
</dbReference>
<gene>
    <name evidence="6" type="ORF">H6G74_06065</name>
</gene>
<name>A0ABR8FR34_9NOSO</name>
<keyword evidence="7" id="KW-1185">Reference proteome</keyword>
<dbReference type="Pfam" id="PF09346">
    <property type="entry name" value="SMI1_KNR4"/>
    <property type="match status" value="1"/>
</dbReference>
<reference evidence="6 7" key="1">
    <citation type="journal article" date="2020" name="ISME J.">
        <title>Comparative genomics reveals insights into cyanobacterial evolution and habitat adaptation.</title>
        <authorList>
            <person name="Chen M.Y."/>
            <person name="Teng W.K."/>
            <person name="Zhao L."/>
            <person name="Hu C.X."/>
            <person name="Zhou Y.K."/>
            <person name="Han B.P."/>
            <person name="Song L.R."/>
            <person name="Shu W.S."/>
        </authorList>
    </citation>
    <scope>NUCLEOTIDE SEQUENCE [LARGE SCALE GENOMIC DNA]</scope>
    <source>
        <strain evidence="6 7">FACHB-130</strain>
    </source>
</reference>
<dbReference type="SUPFAM" id="SSF48371">
    <property type="entry name" value="ARM repeat"/>
    <property type="match status" value="1"/>
</dbReference>
<dbReference type="PANTHER" id="PTHR12697:SF5">
    <property type="entry name" value="DEOXYHYPUSINE HYDROXYLASE"/>
    <property type="match status" value="1"/>
</dbReference>
<dbReference type="InterPro" id="IPR011989">
    <property type="entry name" value="ARM-like"/>
</dbReference>